<accession>A0ABU3QNZ4</accession>
<dbReference type="RefSeq" id="WP_315879394.1">
    <property type="nucleotide sequence ID" value="NZ_JAWCTQ010000025.1"/>
</dbReference>
<keyword evidence="1" id="KW-0812">Transmembrane</keyword>
<feature type="transmembrane region" description="Helical" evidence="1">
    <location>
        <begin position="25"/>
        <end position="46"/>
    </location>
</feature>
<keyword evidence="3" id="KW-1185">Reference proteome</keyword>
<reference evidence="2 3" key="1">
    <citation type="submission" date="2023-09" db="EMBL/GenBank/DDBJ databases">
        <title>Streptomyces sp. nov.: A antagonism against Alternaria gaisen Producing Streptochlin, Isolated from Tamarix root soil.</title>
        <authorList>
            <person name="Chen Y."/>
        </authorList>
    </citation>
    <scope>NUCLEOTIDE SEQUENCE [LARGE SCALE GENOMIC DNA]</scope>
    <source>
        <strain evidence="2 3">TRM76323</strain>
    </source>
</reference>
<protein>
    <recommendedName>
        <fullName evidence="4">DUF2207 domain-containing protein</fullName>
    </recommendedName>
</protein>
<gene>
    <name evidence="2" type="ORF">RND61_20120</name>
</gene>
<keyword evidence="1" id="KW-1133">Transmembrane helix</keyword>
<dbReference type="EMBL" id="JAWCTQ010000025">
    <property type="protein sequence ID" value="MDT9684341.1"/>
    <property type="molecule type" value="Genomic_DNA"/>
</dbReference>
<evidence type="ECO:0008006" key="4">
    <source>
        <dbReference type="Google" id="ProtNLM"/>
    </source>
</evidence>
<proteinExistence type="predicted"/>
<keyword evidence="1" id="KW-0472">Membrane</keyword>
<sequence length="54" mass="5841">MAIFLFLVLVAVVLGLIGVAVKGMMYLLIIGAVVLVADLIFFGAHLSRRGARRR</sequence>
<dbReference type="Proteomes" id="UP001250181">
    <property type="component" value="Unassembled WGS sequence"/>
</dbReference>
<comment type="caution">
    <text evidence="2">The sequence shown here is derived from an EMBL/GenBank/DDBJ whole genome shotgun (WGS) entry which is preliminary data.</text>
</comment>
<name>A0ABU3QNZ4_9ACTN</name>
<evidence type="ECO:0000313" key="3">
    <source>
        <dbReference type="Proteomes" id="UP001250181"/>
    </source>
</evidence>
<organism evidence="2 3">
    <name type="scientific">Streptomyces tamarix</name>
    <dbReference type="NCBI Taxonomy" id="3078565"/>
    <lineage>
        <taxon>Bacteria</taxon>
        <taxon>Bacillati</taxon>
        <taxon>Actinomycetota</taxon>
        <taxon>Actinomycetes</taxon>
        <taxon>Kitasatosporales</taxon>
        <taxon>Streptomycetaceae</taxon>
        <taxon>Streptomyces</taxon>
    </lineage>
</organism>
<evidence type="ECO:0000313" key="2">
    <source>
        <dbReference type="EMBL" id="MDT9684341.1"/>
    </source>
</evidence>
<evidence type="ECO:0000256" key="1">
    <source>
        <dbReference type="SAM" id="Phobius"/>
    </source>
</evidence>